<dbReference type="PANTHER" id="PTHR36849:SF1">
    <property type="entry name" value="CYTOPLASMIC PROTEIN"/>
    <property type="match status" value="1"/>
</dbReference>
<reference evidence="2" key="1">
    <citation type="journal article" date="2019" name="Int. J. Syst. Evol. Microbiol.">
        <title>The Global Catalogue of Microorganisms (GCM) 10K type strain sequencing project: providing services to taxonomists for standard genome sequencing and annotation.</title>
        <authorList>
            <consortium name="The Broad Institute Genomics Platform"/>
            <consortium name="The Broad Institute Genome Sequencing Center for Infectious Disease"/>
            <person name="Wu L."/>
            <person name="Ma J."/>
        </authorList>
    </citation>
    <scope>NUCLEOTIDE SEQUENCE [LARGE SCALE GENOMIC DNA]</scope>
    <source>
        <strain evidence="2">JCM 30742</strain>
    </source>
</reference>
<sequence length="131" mass="14962">MGSILPWGRTYHGRMGNIRLRRAYEAPDGGYRVLVDRLWPRGLAKADAEFDDWAKDAAPSTELRVWHNRQAGRFDEFRQRYLHELEDGPAAAGGERLRALVAEHPDVVLVYASRDTEHNHALVLRDFLTGP</sequence>
<dbReference type="EMBL" id="BAABEO010000017">
    <property type="protein sequence ID" value="GAA3686586.1"/>
    <property type="molecule type" value="Genomic_DNA"/>
</dbReference>
<keyword evidence="2" id="KW-1185">Reference proteome</keyword>
<comment type="caution">
    <text evidence="1">The sequence shown here is derived from an EMBL/GenBank/DDBJ whole genome shotgun (WGS) entry which is preliminary data.</text>
</comment>
<dbReference type="Pfam" id="PF22752">
    <property type="entry name" value="DUF488-N3i"/>
    <property type="match status" value="1"/>
</dbReference>
<organism evidence="1 2">
    <name type="scientific">Arthrobacter ginkgonis</name>
    <dbReference type="NCBI Taxonomy" id="1630594"/>
    <lineage>
        <taxon>Bacteria</taxon>
        <taxon>Bacillati</taxon>
        <taxon>Actinomycetota</taxon>
        <taxon>Actinomycetes</taxon>
        <taxon>Micrococcales</taxon>
        <taxon>Micrococcaceae</taxon>
        <taxon>Arthrobacter</taxon>
    </lineage>
</organism>
<evidence type="ECO:0000313" key="2">
    <source>
        <dbReference type="Proteomes" id="UP001500752"/>
    </source>
</evidence>
<gene>
    <name evidence="1" type="ORF">GCM10023081_24880</name>
</gene>
<protein>
    <submittedName>
        <fullName evidence="1">DUF488 domain-containing protein</fullName>
    </submittedName>
</protein>
<proteinExistence type="predicted"/>
<dbReference type="PANTHER" id="PTHR36849">
    <property type="entry name" value="CYTOPLASMIC PROTEIN-RELATED"/>
    <property type="match status" value="1"/>
</dbReference>
<evidence type="ECO:0000313" key="1">
    <source>
        <dbReference type="EMBL" id="GAA3686586.1"/>
    </source>
</evidence>
<accession>A0ABP7CBR0</accession>
<dbReference type="Proteomes" id="UP001500752">
    <property type="component" value="Unassembled WGS sequence"/>
</dbReference>
<name>A0ABP7CBR0_9MICC</name>
<dbReference type="InterPro" id="IPR052552">
    <property type="entry name" value="YeaO-like"/>
</dbReference>